<keyword evidence="1" id="KW-0732">Signal</keyword>
<evidence type="ECO:0000256" key="1">
    <source>
        <dbReference type="SAM" id="SignalP"/>
    </source>
</evidence>
<keyword evidence="4" id="KW-1185">Reference proteome</keyword>
<evidence type="ECO:0000313" key="4">
    <source>
        <dbReference type="Proteomes" id="UP000054007"/>
    </source>
</evidence>
<feature type="signal peptide" evidence="1">
    <location>
        <begin position="1"/>
        <end position="30"/>
    </location>
</feature>
<proteinExistence type="predicted"/>
<protein>
    <submittedName>
        <fullName evidence="3">Carbohydrate esterase family 9 protein</fullName>
    </submittedName>
</protein>
<evidence type="ECO:0000259" key="2">
    <source>
        <dbReference type="Pfam" id="PF01979"/>
    </source>
</evidence>
<sequence length="929" mass="99781">MAPASNKRRWSALLGLACLAVLPAAYQLLAQPPAFVPAHAEETLARCEALHKPAGPPDNFHDRTQSDRFVPGTPPTLIKNARIWTGLHNGTEVIEGDVLLDGGLIVGVGHFSSGELTAYGSLKVVDAAGAWVTPGIVDIHSHLGDGPSPALDGAEDDNSLKGTAQPWLRSLDGLNTHDDSYRLSISGGVTTALVLPGSANAIGGQAFPIKLRHTDERSPTSMLLEPPFTINASVPDPALPPRWRHMKHACGENPSRVYKDTRLDTAWAYRNAYNTAFQLKKKQDDYCEKATAGKWEGLGKFPDDLQWEALVDVVRGRVKVNVHCYEAVDLDDMVRLTNEFQFPIAAFHHAHETYLVPDLLKKTYGGTPAVALFATNGRYKREAYRQSEFAPKIHASNGITVLMKSDHPVLNSRFLLYEAQQAHYYGLADNLAIASVTSNSAVVMGMGHRIGFVRKGWDADLVIWDSHPLALGATPAQVFIDGVAQLDAPFVYPKPQAFQEVPRTPNFDEEAKEAVEFDGLPPLETSNTTEGLVAFVNVHSVFSRENGKIQLKSLGEDGDNVVIVRAGRVICEGARTTCFTDAILNEEPTVFDLEGGSLSPGLTTFGAPVGLESINQEPSTNDGVVWDALSKGDIPKIAEGLVRAVDGLQFSTRDALIAYRYGVTHAITAPVSYGFFSGLGTAFATGVSNKLQKGAILKEVTAVHVSVSPGDSTSVSTQIAALRKLLLSPPDGDTGSWFAKVVDGEIPLVVEAHSADIIATLVLLKREIEEKKGQKIRLTITGAQEAHLLAKELGEADIGVILKPARGFPTAWEDRRILPGPPLTKHTAATTLLEANVTLGIGTVENWDTRNLRLDVGWTALEAAGGISKEEALALASTSLEKLLGAEVTTDDSLESPRDMVATKGGDLLSLEAKVVGVISPCRGVVDFL</sequence>
<dbReference type="GO" id="GO:0005737">
    <property type="term" value="C:cytoplasm"/>
    <property type="evidence" value="ECO:0007669"/>
    <property type="project" value="TreeGrafter"/>
</dbReference>
<evidence type="ECO:0000313" key="3">
    <source>
        <dbReference type="EMBL" id="KIY71223.1"/>
    </source>
</evidence>
<organism evidence="3 4">
    <name type="scientific">Cylindrobasidium torrendii FP15055 ss-10</name>
    <dbReference type="NCBI Taxonomy" id="1314674"/>
    <lineage>
        <taxon>Eukaryota</taxon>
        <taxon>Fungi</taxon>
        <taxon>Dikarya</taxon>
        <taxon>Basidiomycota</taxon>
        <taxon>Agaricomycotina</taxon>
        <taxon>Agaricomycetes</taxon>
        <taxon>Agaricomycetidae</taxon>
        <taxon>Agaricales</taxon>
        <taxon>Marasmiineae</taxon>
        <taxon>Physalacriaceae</taxon>
        <taxon>Cylindrobasidium</taxon>
    </lineage>
</organism>
<dbReference type="Gene3D" id="2.30.40.10">
    <property type="entry name" value="Urease, subunit C, domain 1"/>
    <property type="match status" value="1"/>
</dbReference>
<feature type="chain" id="PRO_5002317497" evidence="1">
    <location>
        <begin position="31"/>
        <end position="929"/>
    </location>
</feature>
<reference evidence="3 4" key="1">
    <citation type="journal article" date="2015" name="Fungal Genet. Biol.">
        <title>Evolution of novel wood decay mechanisms in Agaricales revealed by the genome sequences of Fistulina hepatica and Cylindrobasidium torrendii.</title>
        <authorList>
            <person name="Floudas D."/>
            <person name="Held B.W."/>
            <person name="Riley R."/>
            <person name="Nagy L.G."/>
            <person name="Koehler G."/>
            <person name="Ransdell A.S."/>
            <person name="Younus H."/>
            <person name="Chow J."/>
            <person name="Chiniquy J."/>
            <person name="Lipzen A."/>
            <person name="Tritt A."/>
            <person name="Sun H."/>
            <person name="Haridas S."/>
            <person name="LaButti K."/>
            <person name="Ohm R.A."/>
            <person name="Kues U."/>
            <person name="Blanchette R.A."/>
            <person name="Grigoriev I.V."/>
            <person name="Minto R.E."/>
            <person name="Hibbett D.S."/>
        </authorList>
    </citation>
    <scope>NUCLEOTIDE SEQUENCE [LARGE SCALE GENOMIC DNA]</scope>
    <source>
        <strain evidence="3 4">FP15055 ss-10</strain>
    </source>
</reference>
<dbReference type="Gene3D" id="3.20.20.140">
    <property type="entry name" value="Metal-dependent hydrolases"/>
    <property type="match status" value="2"/>
</dbReference>
<dbReference type="SUPFAM" id="SSF51338">
    <property type="entry name" value="Composite domain of metallo-dependent hydrolases"/>
    <property type="match status" value="1"/>
</dbReference>
<dbReference type="EMBL" id="KN880457">
    <property type="protein sequence ID" value="KIY71223.1"/>
    <property type="molecule type" value="Genomic_DNA"/>
</dbReference>
<gene>
    <name evidence="3" type="ORF">CYLTODRAFT_390828</name>
</gene>
<dbReference type="SUPFAM" id="SSF51556">
    <property type="entry name" value="Metallo-dependent hydrolases"/>
    <property type="match status" value="1"/>
</dbReference>
<dbReference type="InterPro" id="IPR050138">
    <property type="entry name" value="DHOase/Allantoinase_Hydrolase"/>
</dbReference>
<dbReference type="GO" id="GO:0004038">
    <property type="term" value="F:allantoinase activity"/>
    <property type="evidence" value="ECO:0007669"/>
    <property type="project" value="TreeGrafter"/>
</dbReference>
<dbReference type="Pfam" id="PF01979">
    <property type="entry name" value="Amidohydro_1"/>
    <property type="match status" value="1"/>
</dbReference>
<dbReference type="AlphaFoldDB" id="A0A0D7BL07"/>
<dbReference type="InterPro" id="IPR032466">
    <property type="entry name" value="Metal_Hydrolase"/>
</dbReference>
<feature type="domain" description="Amidohydrolase-related" evidence="2">
    <location>
        <begin position="390"/>
        <end position="482"/>
    </location>
</feature>
<name>A0A0D7BL07_9AGAR</name>
<dbReference type="OrthoDB" id="10258955at2759"/>
<dbReference type="Proteomes" id="UP000054007">
    <property type="component" value="Unassembled WGS sequence"/>
</dbReference>
<dbReference type="InterPro" id="IPR006680">
    <property type="entry name" value="Amidohydro-rel"/>
</dbReference>
<dbReference type="PANTHER" id="PTHR43668:SF5">
    <property type="entry name" value="AMIDOHYDROLASE 3 DOMAIN-CONTAINING PROTEIN"/>
    <property type="match status" value="1"/>
</dbReference>
<dbReference type="GO" id="GO:0006145">
    <property type="term" value="P:purine nucleobase catabolic process"/>
    <property type="evidence" value="ECO:0007669"/>
    <property type="project" value="TreeGrafter"/>
</dbReference>
<accession>A0A0D7BL07</accession>
<dbReference type="PANTHER" id="PTHR43668">
    <property type="entry name" value="ALLANTOINASE"/>
    <property type="match status" value="1"/>
</dbReference>
<dbReference type="InterPro" id="IPR011059">
    <property type="entry name" value="Metal-dep_hydrolase_composite"/>
</dbReference>